<name>A0ABW9HW90_9ACTN</name>
<reference evidence="1 2" key="1">
    <citation type="submission" date="2024-12" db="EMBL/GenBank/DDBJ databases">
        <title>Forecasting of Potato common scab and diversities of Pathogenic streptomyces spp. in china.</title>
        <authorList>
            <person name="Handique U."/>
            <person name="Wu J."/>
        </authorList>
    </citation>
    <scope>NUCLEOTIDE SEQUENCE [LARGE SCALE GENOMIC DNA]</scope>
    <source>
        <strain evidence="1 2">ZRIMU1530</strain>
    </source>
</reference>
<proteinExistence type="predicted"/>
<comment type="caution">
    <text evidence="1">The sequence shown here is derived from an EMBL/GenBank/DDBJ whole genome shotgun (WGS) entry which is preliminary data.</text>
</comment>
<keyword evidence="2" id="KW-1185">Reference proteome</keyword>
<dbReference type="RefSeq" id="WP_409123853.1">
    <property type="nucleotide sequence ID" value="NZ_JBJVNI010000012.1"/>
</dbReference>
<protein>
    <submittedName>
        <fullName evidence="1">Uncharacterized protein</fullName>
    </submittedName>
</protein>
<evidence type="ECO:0000313" key="2">
    <source>
        <dbReference type="Proteomes" id="UP001631957"/>
    </source>
</evidence>
<sequence length="168" mass="17995">MISVNSLVASRHDVLPSAQAAEPDPLREADALQEAQLLDSRVCQLTSTAALLFELRTSLQFDAGNAALLVVRGVRSFAWSSSVTPVPFAALTVVSSVADRAADGFRAGFDFFPAARLEVMGAQADFYVLEVDGIGDIPPDYSGTDHERITRELPSWSSPCRPIQVSTA</sequence>
<accession>A0ABW9HW90</accession>
<dbReference type="Proteomes" id="UP001631957">
    <property type="component" value="Unassembled WGS sequence"/>
</dbReference>
<gene>
    <name evidence="1" type="ORF">ACKI18_22615</name>
</gene>
<evidence type="ECO:0000313" key="1">
    <source>
        <dbReference type="EMBL" id="MFM9611494.1"/>
    </source>
</evidence>
<organism evidence="1 2">
    <name type="scientific">Streptomyces niveiscabiei</name>
    <dbReference type="NCBI Taxonomy" id="164115"/>
    <lineage>
        <taxon>Bacteria</taxon>
        <taxon>Bacillati</taxon>
        <taxon>Actinomycetota</taxon>
        <taxon>Actinomycetes</taxon>
        <taxon>Kitasatosporales</taxon>
        <taxon>Streptomycetaceae</taxon>
        <taxon>Streptomyces</taxon>
    </lineage>
</organism>
<dbReference type="EMBL" id="JBJVNI010000012">
    <property type="protein sequence ID" value="MFM9611494.1"/>
    <property type="molecule type" value="Genomic_DNA"/>
</dbReference>